<dbReference type="InterPro" id="IPR036737">
    <property type="entry name" value="OmpA-like_sf"/>
</dbReference>
<dbReference type="SUPFAM" id="SSF48452">
    <property type="entry name" value="TPR-like"/>
    <property type="match status" value="1"/>
</dbReference>
<dbReference type="InterPro" id="IPR006665">
    <property type="entry name" value="OmpA-like"/>
</dbReference>
<dbReference type="Pfam" id="PF07676">
    <property type="entry name" value="PD40"/>
    <property type="match status" value="1"/>
</dbReference>
<dbReference type="AlphaFoldDB" id="H8KTB9"/>
<dbReference type="RefSeq" id="WP_014679483.1">
    <property type="nucleotide sequence ID" value="NC_017770.1"/>
</dbReference>
<dbReference type="InterPro" id="IPR050330">
    <property type="entry name" value="Bact_OuterMem_StrucFunc"/>
</dbReference>
<dbReference type="STRING" id="929556.Solca_1152"/>
<keyword evidence="2 4" id="KW-0472">Membrane</keyword>
<accession>H8KTB9</accession>
<dbReference type="CDD" id="cd07185">
    <property type="entry name" value="OmpA_C-like"/>
    <property type="match status" value="1"/>
</dbReference>
<dbReference type="PROSITE" id="PS51123">
    <property type="entry name" value="OMPA_2"/>
    <property type="match status" value="1"/>
</dbReference>
<dbReference type="SUPFAM" id="SSF82171">
    <property type="entry name" value="DPP6 N-terminal domain-like"/>
    <property type="match status" value="1"/>
</dbReference>
<keyword evidence="3" id="KW-0998">Cell outer membrane</keyword>
<name>H8KTB9_SOLCM</name>
<evidence type="ECO:0000313" key="6">
    <source>
        <dbReference type="EMBL" id="AFD06256.1"/>
    </source>
</evidence>
<dbReference type="OrthoDB" id="9809364at2"/>
<sequence>MKRFLGMLTLVGFICSAELSYGQVEKADQEFEQLSYFSALELYKKAFEQTKTVPILQKIVECCKRTNRYKEWESWAAKLIAADNKNPDNYLTYGDALMRNGKYTDAKQAYYLYGRYSNGKLFESQFLQASCDSALNQMNSPITTATVKTLDVLSTPYSDWGLTKYRNGFVFSSDRPWEQKTIDKNEKKLYGWTGRPFLKIFYVESDPEKNSWGTPTLFSDFFNGEYHTAGAAFNERQNTVFFTRTRFVNTPETGTKPVLRLEIFMSEAWKEAKPFKYNSILKYSVGDPAVTSDGTRLYFVSDMQGGYGGTDIYYCDMGADGEWGPFKNAGPGINTKGDERFPTLMGDNVMFFSSNGRIGMGGLDIYRATQEKGEWKNVLRMDYPINSPQDDFSLVVTKISGVPENADKIKLEGFFSSDRFDSKGADDIYQFTCVMPQFQKEYYYKGRTMNKETGLPITNVTITVTDLSSKVSTTFKSNDKGDYEVPLKPNRQYEIVMKKNNYFASKQMFNTGDKLRMDMLQSDLTFDPIVLDRSIRLNNIYYDFNKSTITAESQAELDNLVGVMKENPEIIVELGAHTDSRGDAAVNLALSQKRAQAVVDYVVGKGIPATRITGKGYGKTKPLVMCEGGNECSEAEHALNRRTEFKVTRVRTDMAAATK</sequence>
<proteinExistence type="predicted"/>
<dbReference type="EMBL" id="CP003349">
    <property type="protein sequence ID" value="AFD06256.1"/>
    <property type="molecule type" value="Genomic_DNA"/>
</dbReference>
<protein>
    <submittedName>
        <fullName evidence="6">Outer membrane protein/peptidoglycan-associated (Lipo)protein</fullName>
    </submittedName>
</protein>
<evidence type="ECO:0000256" key="3">
    <source>
        <dbReference type="ARBA" id="ARBA00023237"/>
    </source>
</evidence>
<dbReference type="PANTHER" id="PTHR30329:SF21">
    <property type="entry name" value="LIPOPROTEIN YIAD-RELATED"/>
    <property type="match status" value="1"/>
</dbReference>
<dbReference type="Gene3D" id="1.25.40.10">
    <property type="entry name" value="Tetratricopeptide repeat domain"/>
    <property type="match status" value="1"/>
</dbReference>
<reference evidence="6" key="1">
    <citation type="submission" date="2012-02" db="EMBL/GenBank/DDBJ databases">
        <title>The complete genome of Solitalea canadensis DSM 3403.</title>
        <authorList>
            <consortium name="US DOE Joint Genome Institute (JGI-PGF)"/>
            <person name="Lucas S."/>
            <person name="Copeland A."/>
            <person name="Lapidus A."/>
            <person name="Glavina del Rio T."/>
            <person name="Dalin E."/>
            <person name="Tice H."/>
            <person name="Bruce D."/>
            <person name="Goodwin L."/>
            <person name="Pitluck S."/>
            <person name="Peters L."/>
            <person name="Ovchinnikova G."/>
            <person name="Lu M."/>
            <person name="Kyrpides N."/>
            <person name="Mavromatis K."/>
            <person name="Ivanova N."/>
            <person name="Brettin T."/>
            <person name="Detter J.C."/>
            <person name="Han C."/>
            <person name="Larimer F."/>
            <person name="Land M."/>
            <person name="Hauser L."/>
            <person name="Markowitz V."/>
            <person name="Cheng J.-F."/>
            <person name="Hugenholtz P."/>
            <person name="Woyke T."/>
            <person name="Wu D."/>
            <person name="Spring S."/>
            <person name="Schroeder M."/>
            <person name="Kopitz M."/>
            <person name="Brambilla E."/>
            <person name="Klenk H.-P."/>
            <person name="Eisen J.A."/>
        </authorList>
    </citation>
    <scope>NUCLEOTIDE SEQUENCE</scope>
    <source>
        <strain evidence="6">DSM 3403</strain>
    </source>
</reference>
<dbReference type="KEGG" id="scn:Solca_1152"/>
<evidence type="ECO:0000259" key="5">
    <source>
        <dbReference type="PROSITE" id="PS51123"/>
    </source>
</evidence>
<dbReference type="HOGENOM" id="CLU_014978_0_0_10"/>
<dbReference type="Gene3D" id="2.60.40.1120">
    <property type="entry name" value="Carboxypeptidase-like, regulatory domain"/>
    <property type="match status" value="1"/>
</dbReference>
<organism evidence="6 7">
    <name type="scientific">Solitalea canadensis (strain ATCC 29591 / DSM 3403 / JCM 21819 / LMG 8368 / NBRC 15130 / NCIMB 12057 / USAM 9D)</name>
    <name type="common">Flexibacter canadensis</name>
    <dbReference type="NCBI Taxonomy" id="929556"/>
    <lineage>
        <taxon>Bacteria</taxon>
        <taxon>Pseudomonadati</taxon>
        <taxon>Bacteroidota</taxon>
        <taxon>Sphingobacteriia</taxon>
        <taxon>Sphingobacteriales</taxon>
        <taxon>Sphingobacteriaceae</taxon>
        <taxon>Solitalea</taxon>
    </lineage>
</organism>
<dbReference type="InterPro" id="IPR006664">
    <property type="entry name" value="OMP_bac"/>
</dbReference>
<evidence type="ECO:0000256" key="4">
    <source>
        <dbReference type="PROSITE-ProRule" id="PRU00473"/>
    </source>
</evidence>
<gene>
    <name evidence="6" type="ordered locus">Solca_1152</name>
</gene>
<dbReference type="eggNOG" id="COG2885">
    <property type="taxonomic scope" value="Bacteria"/>
</dbReference>
<evidence type="ECO:0000313" key="7">
    <source>
        <dbReference type="Proteomes" id="UP000007590"/>
    </source>
</evidence>
<dbReference type="eggNOG" id="COG0457">
    <property type="taxonomic scope" value="Bacteria"/>
</dbReference>
<evidence type="ECO:0000256" key="1">
    <source>
        <dbReference type="ARBA" id="ARBA00004442"/>
    </source>
</evidence>
<dbReference type="PRINTS" id="PR01021">
    <property type="entry name" value="OMPADOMAIN"/>
</dbReference>
<evidence type="ECO:0000256" key="2">
    <source>
        <dbReference type="ARBA" id="ARBA00023136"/>
    </source>
</evidence>
<comment type="subcellular location">
    <subcellularLocation>
        <location evidence="1">Cell outer membrane</location>
    </subcellularLocation>
</comment>
<dbReference type="InterPro" id="IPR011659">
    <property type="entry name" value="WD40"/>
</dbReference>
<feature type="domain" description="OmpA-like" evidence="5">
    <location>
        <begin position="530"/>
        <end position="651"/>
    </location>
</feature>
<dbReference type="GO" id="GO:0009279">
    <property type="term" value="C:cell outer membrane"/>
    <property type="evidence" value="ECO:0007669"/>
    <property type="project" value="UniProtKB-SubCell"/>
</dbReference>
<dbReference type="Proteomes" id="UP000007590">
    <property type="component" value="Chromosome"/>
</dbReference>
<dbReference type="PANTHER" id="PTHR30329">
    <property type="entry name" value="STATOR ELEMENT OF FLAGELLAR MOTOR COMPLEX"/>
    <property type="match status" value="1"/>
</dbReference>
<dbReference type="Gene3D" id="3.30.1330.60">
    <property type="entry name" value="OmpA-like domain"/>
    <property type="match status" value="1"/>
</dbReference>
<dbReference type="SUPFAM" id="SSF103088">
    <property type="entry name" value="OmpA-like"/>
    <property type="match status" value="1"/>
</dbReference>
<keyword evidence="7" id="KW-1185">Reference proteome</keyword>
<dbReference type="InterPro" id="IPR011990">
    <property type="entry name" value="TPR-like_helical_dom_sf"/>
</dbReference>
<dbReference type="SUPFAM" id="SSF49478">
    <property type="entry name" value="Cna protein B-type domain"/>
    <property type="match status" value="1"/>
</dbReference>
<dbReference type="Pfam" id="PF00691">
    <property type="entry name" value="OmpA"/>
    <property type="match status" value="1"/>
</dbReference>